<dbReference type="EMBL" id="JABFTP020000103">
    <property type="protein sequence ID" value="KAL3277845.1"/>
    <property type="molecule type" value="Genomic_DNA"/>
</dbReference>
<comment type="catalytic activity">
    <reaction evidence="12">
        <text>(6S)-5,6,7,8-tetrahydrofolyl-(gamma-L-Glu)(n) + L-glutamate + ATP = (6S)-5,6,7,8-tetrahydrofolyl-(gamma-L-Glu)(n+1) + ADP + phosphate + H(+)</text>
        <dbReference type="Rhea" id="RHEA:10580"/>
        <dbReference type="Rhea" id="RHEA-COMP:14738"/>
        <dbReference type="Rhea" id="RHEA-COMP:14740"/>
        <dbReference type="ChEBI" id="CHEBI:15378"/>
        <dbReference type="ChEBI" id="CHEBI:29985"/>
        <dbReference type="ChEBI" id="CHEBI:30616"/>
        <dbReference type="ChEBI" id="CHEBI:43474"/>
        <dbReference type="ChEBI" id="CHEBI:141005"/>
        <dbReference type="ChEBI" id="CHEBI:456216"/>
        <dbReference type="EC" id="6.3.2.17"/>
    </reaction>
</comment>
<evidence type="ECO:0000256" key="6">
    <source>
        <dbReference type="ARBA" id="ARBA00022723"/>
    </source>
</evidence>
<evidence type="ECO:0000256" key="8">
    <source>
        <dbReference type="ARBA" id="ARBA00022840"/>
    </source>
</evidence>
<evidence type="ECO:0000256" key="3">
    <source>
        <dbReference type="ARBA" id="ARBA00013025"/>
    </source>
</evidence>
<dbReference type="GO" id="GO:0046872">
    <property type="term" value="F:metal ion binding"/>
    <property type="evidence" value="ECO:0007669"/>
    <property type="project" value="UniProtKB-KW"/>
</dbReference>
<evidence type="ECO:0000313" key="13">
    <source>
        <dbReference type="EMBL" id="KAL3277845.1"/>
    </source>
</evidence>
<comment type="caution">
    <text evidence="13">The sequence shown here is derived from an EMBL/GenBank/DDBJ whole genome shotgun (WGS) entry which is preliminary data.</text>
</comment>
<evidence type="ECO:0000256" key="5">
    <source>
        <dbReference type="ARBA" id="ARBA00022598"/>
    </source>
</evidence>
<evidence type="ECO:0000313" key="14">
    <source>
        <dbReference type="Proteomes" id="UP001516400"/>
    </source>
</evidence>
<protein>
    <recommendedName>
        <fullName evidence="3">tetrahydrofolate synthase</fullName>
        <ecNumber evidence="3">6.3.2.17</ecNumber>
    </recommendedName>
    <alternativeName>
        <fullName evidence="11">Folylpoly-gamma-glutamate synthetase</fullName>
    </alternativeName>
    <alternativeName>
        <fullName evidence="10">Tetrahydrofolylpolyglutamate synthase</fullName>
    </alternativeName>
</protein>
<dbReference type="Gene3D" id="3.40.1190.10">
    <property type="entry name" value="Mur-like, catalytic domain"/>
    <property type="match status" value="1"/>
</dbReference>
<dbReference type="PANTHER" id="PTHR11136:SF5">
    <property type="entry name" value="FOLYLPOLYGLUTAMATE SYNTHASE, MITOCHONDRIAL"/>
    <property type="match status" value="1"/>
</dbReference>
<comment type="pathway">
    <text evidence="1">Cofactor biosynthesis; tetrahydrofolylpolyglutamate biosynthesis.</text>
</comment>
<dbReference type="NCBIfam" id="TIGR01499">
    <property type="entry name" value="folC"/>
    <property type="match status" value="1"/>
</dbReference>
<proteinExistence type="inferred from homology"/>
<keyword evidence="4" id="KW-0554">One-carbon metabolism</keyword>
<sequence length="303" mass="34014">MAVRAFLQEKVDVAIIEVGIGGEYDPTNVVTNVPVAGITSLGFDHTSVLGNTIESISWNKAGIMKKGSQVFTVCQPESAYNVLYERSIERQCTLTVVEDGCHIPIIQKYPSALQININLAIKMAEAWMSSSTKHHNNNCRMDLDILKFSIENCVWPGRYDIRQEKNIRYYIDGAHTLESIDLCLKWYLNDVKNEKIGKALLFNLTGGRSCDEFFKILSKGKFETVIFVPNVAKSSQDQAGAQLVNCYKYKEKWMSMNCATENLEIFSCVQDAVDYLNRSGRHNLLITGSLYLVGAVISILDSR</sequence>
<dbReference type="GO" id="GO:0004326">
    <property type="term" value="F:tetrahydrofolylpolyglutamate synthase activity"/>
    <property type="evidence" value="ECO:0007669"/>
    <property type="project" value="UniProtKB-EC"/>
</dbReference>
<keyword evidence="5" id="KW-0436">Ligase</keyword>
<evidence type="ECO:0000256" key="4">
    <source>
        <dbReference type="ARBA" id="ARBA00022563"/>
    </source>
</evidence>
<accession>A0ABD2NGL4</accession>
<dbReference type="SUPFAM" id="SSF53623">
    <property type="entry name" value="MurD-like peptide ligases, catalytic domain"/>
    <property type="match status" value="1"/>
</dbReference>
<evidence type="ECO:0000256" key="9">
    <source>
        <dbReference type="ARBA" id="ARBA00022842"/>
    </source>
</evidence>
<evidence type="ECO:0000256" key="7">
    <source>
        <dbReference type="ARBA" id="ARBA00022741"/>
    </source>
</evidence>
<organism evidence="13 14">
    <name type="scientific">Cryptolaemus montrouzieri</name>
    <dbReference type="NCBI Taxonomy" id="559131"/>
    <lineage>
        <taxon>Eukaryota</taxon>
        <taxon>Metazoa</taxon>
        <taxon>Ecdysozoa</taxon>
        <taxon>Arthropoda</taxon>
        <taxon>Hexapoda</taxon>
        <taxon>Insecta</taxon>
        <taxon>Pterygota</taxon>
        <taxon>Neoptera</taxon>
        <taxon>Endopterygota</taxon>
        <taxon>Coleoptera</taxon>
        <taxon>Polyphaga</taxon>
        <taxon>Cucujiformia</taxon>
        <taxon>Coccinelloidea</taxon>
        <taxon>Coccinellidae</taxon>
        <taxon>Scymninae</taxon>
        <taxon>Scymnini</taxon>
        <taxon>Cryptolaemus</taxon>
    </lineage>
</organism>
<keyword evidence="6" id="KW-0479">Metal-binding</keyword>
<dbReference type="AlphaFoldDB" id="A0ABD2NGL4"/>
<dbReference type="Proteomes" id="UP001516400">
    <property type="component" value="Unassembled WGS sequence"/>
</dbReference>
<dbReference type="InterPro" id="IPR018109">
    <property type="entry name" value="Folylpolyglutamate_synth_CS"/>
</dbReference>
<keyword evidence="14" id="KW-1185">Reference proteome</keyword>
<reference evidence="13 14" key="1">
    <citation type="journal article" date="2021" name="BMC Biol.">
        <title>Horizontally acquired antibacterial genes associated with adaptive radiation of ladybird beetles.</title>
        <authorList>
            <person name="Li H.S."/>
            <person name="Tang X.F."/>
            <person name="Huang Y.H."/>
            <person name="Xu Z.Y."/>
            <person name="Chen M.L."/>
            <person name="Du X.Y."/>
            <person name="Qiu B.Y."/>
            <person name="Chen P.T."/>
            <person name="Zhang W."/>
            <person name="Slipinski A."/>
            <person name="Escalona H.E."/>
            <person name="Waterhouse R.M."/>
            <person name="Zwick A."/>
            <person name="Pang H."/>
        </authorList>
    </citation>
    <scope>NUCLEOTIDE SEQUENCE [LARGE SCALE GENOMIC DNA]</scope>
    <source>
        <strain evidence="13">SYSU2018</strain>
    </source>
</reference>
<dbReference type="EC" id="6.3.2.17" evidence="3"/>
<evidence type="ECO:0000256" key="11">
    <source>
        <dbReference type="ARBA" id="ARBA00030876"/>
    </source>
</evidence>
<evidence type="ECO:0000256" key="1">
    <source>
        <dbReference type="ARBA" id="ARBA00005150"/>
    </source>
</evidence>
<evidence type="ECO:0000256" key="12">
    <source>
        <dbReference type="ARBA" id="ARBA00047493"/>
    </source>
</evidence>
<dbReference type="Gene3D" id="3.90.190.20">
    <property type="entry name" value="Mur ligase, C-terminal domain"/>
    <property type="match status" value="1"/>
</dbReference>
<dbReference type="InterPro" id="IPR001645">
    <property type="entry name" value="Folylpolyglutamate_synth"/>
</dbReference>
<dbReference type="InterPro" id="IPR036615">
    <property type="entry name" value="Mur_ligase_C_dom_sf"/>
</dbReference>
<evidence type="ECO:0000256" key="10">
    <source>
        <dbReference type="ARBA" id="ARBA00030592"/>
    </source>
</evidence>
<gene>
    <name evidence="13" type="ORF">HHI36_013186</name>
</gene>
<name>A0ABD2NGL4_9CUCU</name>
<keyword evidence="7" id="KW-0547">Nucleotide-binding</keyword>
<dbReference type="PANTHER" id="PTHR11136">
    <property type="entry name" value="FOLYLPOLYGLUTAMATE SYNTHASE-RELATED"/>
    <property type="match status" value="1"/>
</dbReference>
<dbReference type="GO" id="GO:0006730">
    <property type="term" value="P:one-carbon metabolic process"/>
    <property type="evidence" value="ECO:0007669"/>
    <property type="project" value="UniProtKB-KW"/>
</dbReference>
<dbReference type="SUPFAM" id="SSF53244">
    <property type="entry name" value="MurD-like peptide ligases, peptide-binding domain"/>
    <property type="match status" value="1"/>
</dbReference>
<dbReference type="GO" id="GO:0005524">
    <property type="term" value="F:ATP binding"/>
    <property type="evidence" value="ECO:0007669"/>
    <property type="project" value="UniProtKB-KW"/>
</dbReference>
<dbReference type="PROSITE" id="PS01012">
    <property type="entry name" value="FOLYLPOLYGLU_SYNT_2"/>
    <property type="match status" value="1"/>
</dbReference>
<evidence type="ECO:0000256" key="2">
    <source>
        <dbReference type="ARBA" id="ARBA00008276"/>
    </source>
</evidence>
<comment type="similarity">
    <text evidence="2">Belongs to the folylpolyglutamate synthase family.</text>
</comment>
<dbReference type="InterPro" id="IPR036565">
    <property type="entry name" value="Mur-like_cat_sf"/>
</dbReference>
<keyword evidence="8" id="KW-0067">ATP-binding</keyword>
<keyword evidence="9" id="KW-0460">Magnesium</keyword>